<dbReference type="AlphaFoldDB" id="A0A1G5V8U4"/>
<dbReference type="RefSeq" id="WP_149731053.1">
    <property type="nucleotide sequence ID" value="NZ_FMXB01000002.1"/>
</dbReference>
<evidence type="ECO:0000313" key="1">
    <source>
        <dbReference type="EMBL" id="SDA41425.1"/>
    </source>
</evidence>
<name>A0A1G5V8U4_9EURY</name>
<sequence length="87" mass="10227">MFSYFKSSIDNIVKSVSDFVICKNKFAKDSKFLFKDYVTFFCVNKVTSNQVNLEDFIEDDVTNNIEVIARQAYLNKEYSSIHLYLNK</sequence>
<dbReference type="OrthoDB" id="79572at2157"/>
<accession>A0A1G5V8U4</accession>
<reference evidence="1 2" key="1">
    <citation type="submission" date="2016-10" db="EMBL/GenBank/DDBJ databases">
        <authorList>
            <person name="Varghese N."/>
            <person name="Submissions S."/>
        </authorList>
    </citation>
    <scope>NUCLEOTIDE SEQUENCE [LARGE SCALE GENOMIC DNA]</scope>
    <source>
        <strain evidence="1 2">DSM 16643</strain>
    </source>
</reference>
<organism evidence="1 2">
    <name type="scientific">Methanobrevibacter millerae</name>
    <dbReference type="NCBI Taxonomy" id="230361"/>
    <lineage>
        <taxon>Archaea</taxon>
        <taxon>Methanobacteriati</taxon>
        <taxon>Methanobacteriota</taxon>
        <taxon>Methanomada group</taxon>
        <taxon>Methanobacteria</taxon>
        <taxon>Methanobacteriales</taxon>
        <taxon>Methanobacteriaceae</taxon>
        <taxon>Methanobrevibacter</taxon>
    </lineage>
</organism>
<keyword evidence="2" id="KW-1185">Reference proteome</keyword>
<dbReference type="Proteomes" id="UP000323439">
    <property type="component" value="Unassembled WGS sequence"/>
</dbReference>
<protein>
    <submittedName>
        <fullName evidence="1">Uncharacterized protein</fullName>
    </submittedName>
</protein>
<evidence type="ECO:0000313" key="2">
    <source>
        <dbReference type="Proteomes" id="UP000323439"/>
    </source>
</evidence>
<proteinExistence type="predicted"/>
<dbReference type="EMBL" id="FMXB01000002">
    <property type="protein sequence ID" value="SDA41425.1"/>
    <property type="molecule type" value="Genomic_DNA"/>
</dbReference>
<gene>
    <name evidence="1" type="ORF">SAMN02910315_00421</name>
</gene>